<sequence length="406" mass="44218">MTTYNPEEAMLQARREFGEHGGVAPSISRSATFTVLHPGTMPEIFEGLKGPEKDGCFLYSRHFNPTVDVLSRYLAAMEGTESAICTGSGMSAISCAILQICKGGDHIVSSETVYGGTHALLKSLLPQMNISTTFVDITDMDAVRKAVTPQTRIIFAETFGNPTLKLADIPALSTLTKQKGIKLVVDNTFSPLIVTPCHLGADVVVYSLTKYINGASDLIAGAVCAEKSFIQELMDLHTGRVMLLGPTMDPRVAFDIIQRMPHLPLRMREHSRRAMAMAEMLQEIGVKVFYPGLPSHPQHKLAEKIKNDTYGYGGILAIDCGSREKAELLMEILQNEEQFGLIAVSLGYFDTLISCSGSSTSSEIDMEEQLRMGLSPGLLRVAIGYTGPLEARLGQMKRAVQKILLS</sequence>
<dbReference type="Proteomes" id="UP000826725">
    <property type="component" value="Chromosome"/>
</dbReference>
<name>A0A8D5FGT5_9BACT</name>
<evidence type="ECO:0000256" key="1">
    <source>
        <dbReference type="ARBA" id="ARBA00001933"/>
    </source>
</evidence>
<dbReference type="GO" id="GO:0030170">
    <property type="term" value="F:pyridoxal phosphate binding"/>
    <property type="evidence" value="ECO:0007669"/>
    <property type="project" value="InterPro"/>
</dbReference>
<dbReference type="GO" id="GO:0019346">
    <property type="term" value="P:transsulfuration"/>
    <property type="evidence" value="ECO:0007669"/>
    <property type="project" value="InterPro"/>
</dbReference>
<evidence type="ECO:0000313" key="5">
    <source>
        <dbReference type="Proteomes" id="UP000826725"/>
    </source>
</evidence>
<evidence type="ECO:0000256" key="3">
    <source>
        <dbReference type="RuleBase" id="RU362118"/>
    </source>
</evidence>
<keyword evidence="2 3" id="KW-0663">Pyridoxal phosphate</keyword>
<dbReference type="AlphaFoldDB" id="A0A8D5FGT5"/>
<proteinExistence type="inferred from homology"/>
<comment type="similarity">
    <text evidence="3">Belongs to the trans-sulfuration enzymes family.</text>
</comment>
<evidence type="ECO:0000256" key="2">
    <source>
        <dbReference type="ARBA" id="ARBA00022898"/>
    </source>
</evidence>
<organism evidence="4 5">
    <name type="scientific">Desulfomarina profundi</name>
    <dbReference type="NCBI Taxonomy" id="2772557"/>
    <lineage>
        <taxon>Bacteria</taxon>
        <taxon>Pseudomonadati</taxon>
        <taxon>Thermodesulfobacteriota</taxon>
        <taxon>Desulfobulbia</taxon>
        <taxon>Desulfobulbales</taxon>
        <taxon>Desulfobulbaceae</taxon>
        <taxon>Desulfomarina</taxon>
    </lineage>
</organism>
<evidence type="ECO:0000313" key="4">
    <source>
        <dbReference type="EMBL" id="BCL61362.1"/>
    </source>
</evidence>
<dbReference type="Pfam" id="PF01053">
    <property type="entry name" value="Cys_Met_Meta_PP"/>
    <property type="match status" value="1"/>
</dbReference>
<dbReference type="PANTHER" id="PTHR11808">
    <property type="entry name" value="TRANS-SULFURATION ENZYME FAMILY MEMBER"/>
    <property type="match status" value="1"/>
</dbReference>
<dbReference type="FunFam" id="3.90.1150.10:FF:000087">
    <property type="entry name" value="Putative methionine gamma-lyase"/>
    <property type="match status" value="1"/>
</dbReference>
<dbReference type="PANTHER" id="PTHR11808:SF80">
    <property type="entry name" value="CYSTATHIONINE GAMMA-LYASE"/>
    <property type="match status" value="1"/>
</dbReference>
<gene>
    <name evidence="4" type="ORF">DGMP_20550</name>
</gene>
<dbReference type="InterPro" id="IPR000277">
    <property type="entry name" value="Cys/Met-Metab_PyrdxlP-dep_enz"/>
</dbReference>
<protein>
    <submittedName>
        <fullName evidence="4">Cystathionine beta-lyase</fullName>
    </submittedName>
</protein>
<comment type="cofactor">
    <cofactor evidence="1 3">
        <name>pyridoxal 5'-phosphate</name>
        <dbReference type="ChEBI" id="CHEBI:597326"/>
    </cofactor>
</comment>
<dbReference type="RefSeq" id="WP_228853821.1">
    <property type="nucleotide sequence ID" value="NZ_AP024086.1"/>
</dbReference>
<reference evidence="4" key="1">
    <citation type="submission" date="2020-09" db="EMBL/GenBank/DDBJ databases">
        <title>Desulfogranum mesoprofundum gen. nov., sp. nov., a novel mesophilic, sulfate-reducing chemolithoautotroph isolated from a deep-sea hydrothermal vent chimney in the Suiyo Seamount.</title>
        <authorList>
            <person name="Hashimoto Y."/>
            <person name="Nakagawa S."/>
        </authorList>
    </citation>
    <scope>NUCLEOTIDE SEQUENCE</scope>
    <source>
        <strain evidence="4">KT2</strain>
    </source>
</reference>
<dbReference type="GO" id="GO:0016846">
    <property type="term" value="F:carbon-sulfur lyase activity"/>
    <property type="evidence" value="ECO:0007669"/>
    <property type="project" value="TreeGrafter"/>
</dbReference>
<dbReference type="GO" id="GO:0005737">
    <property type="term" value="C:cytoplasm"/>
    <property type="evidence" value="ECO:0007669"/>
    <property type="project" value="TreeGrafter"/>
</dbReference>
<accession>A0A8D5FGT5</accession>
<dbReference type="KEGG" id="dbk:DGMP_20550"/>
<dbReference type="FunFam" id="3.40.640.10:FF:000046">
    <property type="entry name" value="Cystathionine gamma-lyase"/>
    <property type="match status" value="1"/>
</dbReference>
<dbReference type="PIRSF" id="PIRSF001434">
    <property type="entry name" value="CGS"/>
    <property type="match status" value="1"/>
</dbReference>
<keyword evidence="5" id="KW-1185">Reference proteome</keyword>
<dbReference type="EMBL" id="AP024086">
    <property type="protein sequence ID" value="BCL61362.1"/>
    <property type="molecule type" value="Genomic_DNA"/>
</dbReference>